<dbReference type="Gene3D" id="3.90.226.10">
    <property type="entry name" value="2-enoyl-CoA Hydratase, Chain A, domain 1"/>
    <property type="match status" value="1"/>
</dbReference>
<protein>
    <submittedName>
        <fullName evidence="2">Enoyl-CoA hydratase</fullName>
    </submittedName>
</protein>
<dbReference type="InterPro" id="IPR014748">
    <property type="entry name" value="Enoyl-CoA_hydra_C"/>
</dbReference>
<dbReference type="EMBL" id="WXYQ01000005">
    <property type="protein sequence ID" value="NBG95587.1"/>
    <property type="molecule type" value="Genomic_DNA"/>
</dbReference>
<dbReference type="InterPro" id="IPR001753">
    <property type="entry name" value="Enoyl-CoA_hydra/iso"/>
</dbReference>
<dbReference type="AlphaFoldDB" id="A0A845QAU0"/>
<reference evidence="2 3" key="1">
    <citation type="journal article" date="2016" name="Int. J. Syst. Evol. Microbiol.">
        <title>Pyruvatibacter mobilis gen. nov., sp. nov., a marine bacterium from the culture broth of Picochlorum sp. 122.</title>
        <authorList>
            <person name="Wang G."/>
            <person name="Tang M."/>
            <person name="Wu H."/>
            <person name="Dai S."/>
            <person name="Li T."/>
            <person name="Chen C."/>
            <person name="He H."/>
            <person name="Fan J."/>
            <person name="Xiang W."/>
            <person name="Li X."/>
        </authorList>
    </citation>
    <scope>NUCLEOTIDE SEQUENCE [LARGE SCALE GENOMIC DNA]</scope>
    <source>
        <strain evidence="2 3">GYP-11</strain>
    </source>
</reference>
<dbReference type="Gene3D" id="1.10.12.10">
    <property type="entry name" value="Lyase 2-enoyl-coa Hydratase, Chain A, domain 2"/>
    <property type="match status" value="1"/>
</dbReference>
<accession>A0A845QAU0</accession>
<evidence type="ECO:0000256" key="1">
    <source>
        <dbReference type="ARBA" id="ARBA00005254"/>
    </source>
</evidence>
<dbReference type="SUPFAM" id="SSF52096">
    <property type="entry name" value="ClpP/crotonase"/>
    <property type="match status" value="1"/>
</dbReference>
<keyword evidence="3" id="KW-1185">Reference proteome</keyword>
<sequence>MDTITYETRDSGVAVITLNRPDVLNSMNPQLLDDVRAAIRMARDDSKVGAVLLTGAGRGFCAGADLAAGFKAPDASTVGDGVAHGMEIGFNPMVREIAELPKPVVCAVNGIAAGGGVGLALAGDVVFAAKSASFVQVFGPKLALVPDCGVTYFMPRLIGMARTRALAMSGDKLSAEQAADWGLIWACVDDDKLMDEAMAYAEKLASGPTEAFGDIKAVLDASLDNDLAAQLDLEKETQRKRGNHPNFAEGVSAFLQKRAPNFVR</sequence>
<dbReference type="PANTHER" id="PTHR43459">
    <property type="entry name" value="ENOYL-COA HYDRATASE"/>
    <property type="match status" value="1"/>
</dbReference>
<dbReference type="OrthoDB" id="9781757at2"/>
<dbReference type="PANTHER" id="PTHR43459:SF1">
    <property type="entry name" value="EG:BACN32G11.4 PROTEIN"/>
    <property type="match status" value="1"/>
</dbReference>
<evidence type="ECO:0000313" key="3">
    <source>
        <dbReference type="Proteomes" id="UP000470384"/>
    </source>
</evidence>
<name>A0A845QAU0_9HYPH</name>
<comment type="similarity">
    <text evidence="1">Belongs to the enoyl-CoA hydratase/isomerase family.</text>
</comment>
<evidence type="ECO:0000313" key="2">
    <source>
        <dbReference type="EMBL" id="NBG95587.1"/>
    </source>
</evidence>
<dbReference type="CDD" id="cd06558">
    <property type="entry name" value="crotonase-like"/>
    <property type="match status" value="1"/>
</dbReference>
<proteinExistence type="inferred from homology"/>
<dbReference type="GO" id="GO:0003824">
    <property type="term" value="F:catalytic activity"/>
    <property type="evidence" value="ECO:0007669"/>
    <property type="project" value="UniProtKB-ARBA"/>
</dbReference>
<gene>
    <name evidence="2" type="ORF">GTQ45_07550</name>
</gene>
<dbReference type="InterPro" id="IPR029045">
    <property type="entry name" value="ClpP/crotonase-like_dom_sf"/>
</dbReference>
<dbReference type="Proteomes" id="UP000470384">
    <property type="component" value="Unassembled WGS sequence"/>
</dbReference>
<comment type="caution">
    <text evidence="2">The sequence shown here is derived from an EMBL/GenBank/DDBJ whole genome shotgun (WGS) entry which is preliminary data.</text>
</comment>
<dbReference type="RefSeq" id="WP_027843719.1">
    <property type="nucleotide sequence ID" value="NZ_BMHN01000001.1"/>
</dbReference>
<dbReference type="Pfam" id="PF00378">
    <property type="entry name" value="ECH_1"/>
    <property type="match status" value="1"/>
</dbReference>
<dbReference type="GeneID" id="300654947"/>
<organism evidence="2 3">
    <name type="scientific">Pyruvatibacter mobilis</name>
    <dbReference type="NCBI Taxonomy" id="1712261"/>
    <lineage>
        <taxon>Bacteria</taxon>
        <taxon>Pseudomonadati</taxon>
        <taxon>Pseudomonadota</taxon>
        <taxon>Alphaproteobacteria</taxon>
        <taxon>Hyphomicrobiales</taxon>
        <taxon>Parvibaculaceae</taxon>
        <taxon>Pyruvatibacter</taxon>
    </lineage>
</organism>